<keyword evidence="1" id="KW-0805">Transcription regulation</keyword>
<dbReference type="InterPro" id="IPR036390">
    <property type="entry name" value="WH_DNA-bd_sf"/>
</dbReference>
<dbReference type="Pfam" id="PF07729">
    <property type="entry name" value="FCD"/>
    <property type="match status" value="1"/>
</dbReference>
<dbReference type="EMBL" id="JBHRXY010000012">
    <property type="protein sequence ID" value="MFC3630619.1"/>
    <property type="molecule type" value="Genomic_DNA"/>
</dbReference>
<feature type="domain" description="HTH gntR-type" evidence="4">
    <location>
        <begin position="15"/>
        <end position="82"/>
    </location>
</feature>
<gene>
    <name evidence="5" type="ORF">ACFOM8_14315</name>
</gene>
<evidence type="ECO:0000256" key="3">
    <source>
        <dbReference type="ARBA" id="ARBA00023163"/>
    </source>
</evidence>
<dbReference type="PANTHER" id="PTHR43537:SF50">
    <property type="entry name" value="TRANSCRIPTIONAL REGULATORY PROTEIN"/>
    <property type="match status" value="1"/>
</dbReference>
<reference evidence="6" key="1">
    <citation type="journal article" date="2019" name="Int. J. Syst. Evol. Microbiol.">
        <title>The Global Catalogue of Microorganisms (GCM) 10K type strain sequencing project: providing services to taxonomists for standard genome sequencing and annotation.</title>
        <authorList>
            <consortium name="The Broad Institute Genomics Platform"/>
            <consortium name="The Broad Institute Genome Sequencing Center for Infectious Disease"/>
            <person name="Wu L."/>
            <person name="Ma J."/>
        </authorList>
    </citation>
    <scope>NUCLEOTIDE SEQUENCE [LARGE SCALE GENOMIC DNA]</scope>
    <source>
        <strain evidence="6">KCTC 42473</strain>
    </source>
</reference>
<dbReference type="PRINTS" id="PR00035">
    <property type="entry name" value="HTHGNTR"/>
</dbReference>
<keyword evidence="6" id="KW-1185">Reference proteome</keyword>
<dbReference type="SMART" id="SM00895">
    <property type="entry name" value="FCD"/>
    <property type="match status" value="1"/>
</dbReference>
<protein>
    <submittedName>
        <fullName evidence="5">GntR family transcriptional regulator</fullName>
    </submittedName>
</protein>
<dbReference type="InterPro" id="IPR008920">
    <property type="entry name" value="TF_FadR/GntR_C"/>
</dbReference>
<comment type="caution">
    <text evidence="5">The sequence shown here is derived from an EMBL/GenBank/DDBJ whole genome shotgun (WGS) entry which is preliminary data.</text>
</comment>
<dbReference type="Pfam" id="PF00392">
    <property type="entry name" value="GntR"/>
    <property type="match status" value="1"/>
</dbReference>
<dbReference type="Gene3D" id="1.20.120.530">
    <property type="entry name" value="GntR ligand-binding domain-like"/>
    <property type="match status" value="1"/>
</dbReference>
<evidence type="ECO:0000313" key="6">
    <source>
        <dbReference type="Proteomes" id="UP001595539"/>
    </source>
</evidence>
<keyword evidence="2" id="KW-0238">DNA-binding</keyword>
<dbReference type="CDD" id="cd07377">
    <property type="entry name" value="WHTH_GntR"/>
    <property type="match status" value="1"/>
</dbReference>
<proteinExistence type="predicted"/>
<dbReference type="SMART" id="SM00345">
    <property type="entry name" value="HTH_GNTR"/>
    <property type="match status" value="1"/>
</dbReference>
<dbReference type="SUPFAM" id="SSF48008">
    <property type="entry name" value="GntR ligand-binding domain-like"/>
    <property type="match status" value="1"/>
</dbReference>
<dbReference type="InterPro" id="IPR036388">
    <property type="entry name" value="WH-like_DNA-bd_sf"/>
</dbReference>
<evidence type="ECO:0000256" key="1">
    <source>
        <dbReference type="ARBA" id="ARBA00023015"/>
    </source>
</evidence>
<dbReference type="Proteomes" id="UP001595539">
    <property type="component" value="Unassembled WGS sequence"/>
</dbReference>
<dbReference type="RefSeq" id="WP_377762465.1">
    <property type="nucleotide sequence ID" value="NZ_JBHRXY010000012.1"/>
</dbReference>
<evidence type="ECO:0000313" key="5">
    <source>
        <dbReference type="EMBL" id="MFC3630619.1"/>
    </source>
</evidence>
<dbReference type="InterPro" id="IPR011711">
    <property type="entry name" value="GntR_C"/>
</dbReference>
<dbReference type="SUPFAM" id="SSF46785">
    <property type="entry name" value="Winged helix' DNA-binding domain"/>
    <property type="match status" value="1"/>
</dbReference>
<accession>A0ABV7U6B2</accession>
<organism evidence="5 6">
    <name type="scientific">Paracoccus angustae</name>
    <dbReference type="NCBI Taxonomy" id="1671480"/>
    <lineage>
        <taxon>Bacteria</taxon>
        <taxon>Pseudomonadati</taxon>
        <taxon>Pseudomonadota</taxon>
        <taxon>Alphaproteobacteria</taxon>
        <taxon>Rhodobacterales</taxon>
        <taxon>Paracoccaceae</taxon>
        <taxon>Paracoccus</taxon>
    </lineage>
</organism>
<dbReference type="InterPro" id="IPR000524">
    <property type="entry name" value="Tscrpt_reg_HTH_GntR"/>
</dbReference>
<dbReference type="Gene3D" id="1.10.10.10">
    <property type="entry name" value="Winged helix-like DNA-binding domain superfamily/Winged helix DNA-binding domain"/>
    <property type="match status" value="1"/>
</dbReference>
<sequence>MSDLNLEARAAERGGTLHLEILERLRNYLVESDIADGGRIPERELCMLFGVSRTPMREALKVLASEGLVELLPNRGARMKALSVHEIKELFDLMGGLEALAGRLACEKISDEEFGEIEALHHEMYARYLRKDRSGYFFCNQKIHESIFLNARNDALSTMARTLQARLRRVRYAANQDEDGERWRTAVHEHELILDALRRRDANGIAALLFAHLRQTQEAVLRGIRTDV</sequence>
<keyword evidence="3" id="KW-0804">Transcription</keyword>
<dbReference type="PANTHER" id="PTHR43537">
    <property type="entry name" value="TRANSCRIPTIONAL REGULATOR, GNTR FAMILY"/>
    <property type="match status" value="1"/>
</dbReference>
<name>A0ABV7U6B2_9RHOB</name>
<evidence type="ECO:0000259" key="4">
    <source>
        <dbReference type="PROSITE" id="PS50949"/>
    </source>
</evidence>
<dbReference type="PROSITE" id="PS50949">
    <property type="entry name" value="HTH_GNTR"/>
    <property type="match status" value="1"/>
</dbReference>
<evidence type="ECO:0000256" key="2">
    <source>
        <dbReference type="ARBA" id="ARBA00023125"/>
    </source>
</evidence>